<evidence type="ECO:0000256" key="6">
    <source>
        <dbReference type="ARBA" id="ARBA00022692"/>
    </source>
</evidence>
<evidence type="ECO:0000313" key="13">
    <source>
        <dbReference type="EMBL" id="RUR31475.1"/>
    </source>
</evidence>
<keyword evidence="7 9" id="KW-1133">Transmembrane helix</keyword>
<keyword evidence="8 9" id="KW-0472">Membrane</keyword>
<protein>
    <recommendedName>
        <fullName evidence="9">Membrane fusion protein (MFP) family protein</fullName>
    </recommendedName>
</protein>
<comment type="subcellular location">
    <subcellularLocation>
        <location evidence="1 9">Cell inner membrane</location>
        <topology evidence="1 9">Single-pass membrane protein</topology>
    </subcellularLocation>
</comment>
<dbReference type="InterPro" id="IPR010129">
    <property type="entry name" value="T1SS_HlyD"/>
</dbReference>
<name>A0A433KPC8_9GAMM</name>
<dbReference type="Gene3D" id="2.40.30.170">
    <property type="match status" value="1"/>
</dbReference>
<evidence type="ECO:0000313" key="14">
    <source>
        <dbReference type="Proteomes" id="UP000287336"/>
    </source>
</evidence>
<evidence type="ECO:0000256" key="2">
    <source>
        <dbReference type="ARBA" id="ARBA00009477"/>
    </source>
</evidence>
<dbReference type="EMBL" id="RZHG01000015">
    <property type="protein sequence ID" value="RUR31475.1"/>
    <property type="molecule type" value="Genomic_DNA"/>
</dbReference>
<keyword evidence="10" id="KW-0175">Coiled coil</keyword>
<evidence type="ECO:0000256" key="7">
    <source>
        <dbReference type="ARBA" id="ARBA00022989"/>
    </source>
</evidence>
<dbReference type="OrthoDB" id="9775513at2"/>
<dbReference type="Proteomes" id="UP000287336">
    <property type="component" value="Unassembled WGS sequence"/>
</dbReference>
<feature type="coiled-coil region" evidence="10">
    <location>
        <begin position="221"/>
        <end position="277"/>
    </location>
</feature>
<evidence type="ECO:0000256" key="1">
    <source>
        <dbReference type="ARBA" id="ARBA00004377"/>
    </source>
</evidence>
<reference evidence="13 14" key="1">
    <citation type="submission" date="2018-12" db="EMBL/GenBank/DDBJ databases">
        <title>three novel Halomonas strain isolated from plants.</title>
        <authorList>
            <person name="Sun C."/>
        </authorList>
    </citation>
    <scope>NUCLEOTIDE SEQUENCE [LARGE SCALE GENOMIC DNA]</scope>
    <source>
        <strain evidence="13 14">DSM 19434</strain>
    </source>
</reference>
<evidence type="ECO:0000256" key="8">
    <source>
        <dbReference type="ARBA" id="ARBA00023136"/>
    </source>
</evidence>
<dbReference type="InterPro" id="IPR050739">
    <property type="entry name" value="MFP"/>
</dbReference>
<dbReference type="GO" id="GO:0015031">
    <property type="term" value="P:protein transport"/>
    <property type="evidence" value="ECO:0007669"/>
    <property type="project" value="InterPro"/>
</dbReference>
<evidence type="ECO:0000256" key="10">
    <source>
        <dbReference type="SAM" id="Coils"/>
    </source>
</evidence>
<dbReference type="Pfam" id="PF26002">
    <property type="entry name" value="Beta-barrel_AprE"/>
    <property type="match status" value="1"/>
</dbReference>
<accession>A0A433KPC8</accession>
<dbReference type="Pfam" id="PF25994">
    <property type="entry name" value="HH_AprE"/>
    <property type="match status" value="1"/>
</dbReference>
<dbReference type="RefSeq" id="WP_126946188.1">
    <property type="nucleotide sequence ID" value="NZ_RZHG01000015.1"/>
</dbReference>
<dbReference type="NCBIfam" id="TIGR01843">
    <property type="entry name" value="type_I_hlyD"/>
    <property type="match status" value="1"/>
</dbReference>
<evidence type="ECO:0000259" key="12">
    <source>
        <dbReference type="Pfam" id="PF26002"/>
    </source>
</evidence>
<dbReference type="InterPro" id="IPR058781">
    <property type="entry name" value="HH_AprE-like"/>
</dbReference>
<comment type="similarity">
    <text evidence="2 9">Belongs to the membrane fusion protein (MFP) (TC 8.A.1) family.</text>
</comment>
<keyword evidence="5 9" id="KW-0997">Cell inner membrane</keyword>
<evidence type="ECO:0000256" key="5">
    <source>
        <dbReference type="ARBA" id="ARBA00022519"/>
    </source>
</evidence>
<evidence type="ECO:0000256" key="3">
    <source>
        <dbReference type="ARBA" id="ARBA00022448"/>
    </source>
</evidence>
<evidence type="ECO:0000256" key="9">
    <source>
        <dbReference type="RuleBase" id="RU365093"/>
    </source>
</evidence>
<feature type="transmembrane region" description="Helical" evidence="9">
    <location>
        <begin position="23"/>
        <end position="45"/>
    </location>
</feature>
<dbReference type="GO" id="GO:0005886">
    <property type="term" value="C:plasma membrane"/>
    <property type="evidence" value="ECO:0007669"/>
    <property type="project" value="UniProtKB-SubCell"/>
</dbReference>
<evidence type="ECO:0000256" key="4">
    <source>
        <dbReference type="ARBA" id="ARBA00022475"/>
    </source>
</evidence>
<evidence type="ECO:0000259" key="11">
    <source>
        <dbReference type="Pfam" id="PF25994"/>
    </source>
</evidence>
<feature type="domain" description="AprE-like beta-barrel" evidence="12">
    <location>
        <begin position="326"/>
        <end position="415"/>
    </location>
</feature>
<dbReference type="PANTHER" id="PTHR30386">
    <property type="entry name" value="MEMBRANE FUSION SUBUNIT OF EMRAB-TOLC MULTIDRUG EFFLUX PUMP"/>
    <property type="match status" value="1"/>
</dbReference>
<dbReference type="AlphaFoldDB" id="A0A433KPC8"/>
<gene>
    <name evidence="13" type="ORF">ELY33_07390</name>
</gene>
<keyword evidence="4 9" id="KW-1003">Cell membrane</keyword>
<dbReference type="Gene3D" id="2.40.50.100">
    <property type="match status" value="1"/>
</dbReference>
<keyword evidence="3 9" id="KW-0813">Transport</keyword>
<proteinExistence type="inferred from homology"/>
<dbReference type="PANTHER" id="PTHR30386:SF26">
    <property type="entry name" value="TRANSPORT PROTEIN COMB"/>
    <property type="match status" value="1"/>
</dbReference>
<comment type="caution">
    <text evidence="13">The sequence shown here is derived from an EMBL/GenBank/DDBJ whole genome shotgun (WGS) entry which is preliminary data.</text>
</comment>
<organism evidence="13 14">
    <name type="scientific">Vreelandella andesensis</name>
    <dbReference type="NCBI Taxonomy" id="447567"/>
    <lineage>
        <taxon>Bacteria</taxon>
        <taxon>Pseudomonadati</taxon>
        <taxon>Pseudomonadota</taxon>
        <taxon>Gammaproteobacteria</taxon>
        <taxon>Oceanospirillales</taxon>
        <taxon>Halomonadaceae</taxon>
        <taxon>Vreelandella</taxon>
    </lineage>
</organism>
<keyword evidence="6 9" id="KW-0812">Transmembrane</keyword>
<sequence length="438" mass="47805">MSRPTSQLDFEHFVRHGRAKRPIASSLLLLSIIGFLVIGFLWAYLTEVDEVTRGQGKVVPSRSLQVVESLEGGVVTEINVRRGDTVEQGDTLMVLSGGTLEGDYEESLQRLRSLQLRLQRLEAEINQTPLTLDDTLSQGAPSVAASETRLFHGRQLELSAELQVLEQQGYQRRQEKAELEAALSTARSGVQLAERELAIIQPLAQRGIEPETSLLRIRQSLNELRGEVARQQSAVARAESSIAEIEDRKTAARNAFEADALAQLAEATSQAAELQKTLPGRANQVARTTIRSPVAGVVNQVHISTVGGVAGSGEPLVEVVPADDTLVVEAHIRPSDIAFLYPGQPVKVKLTAYDFARYGGLDGELVTIAADAVQMPESGELMYPVEVRTDGYLYDADNEPLAIIPGMVAEIDILSGKRSILDYLMEPVVKVRDRALRD</sequence>
<dbReference type="PRINTS" id="PR01490">
    <property type="entry name" value="RTXTOXIND"/>
</dbReference>
<feature type="domain" description="AprE-like long alpha-helical hairpin" evidence="11">
    <location>
        <begin position="103"/>
        <end position="279"/>
    </location>
</feature>
<dbReference type="InterPro" id="IPR058982">
    <property type="entry name" value="Beta-barrel_AprE"/>
</dbReference>
<keyword evidence="14" id="KW-1185">Reference proteome</keyword>